<feature type="coiled-coil region" evidence="1">
    <location>
        <begin position="123"/>
        <end position="220"/>
    </location>
</feature>
<dbReference type="PANTHER" id="PTHR23222">
    <property type="entry name" value="PROHIBITIN"/>
    <property type="match status" value="1"/>
</dbReference>
<evidence type="ECO:0000313" key="3">
    <source>
        <dbReference type="EMBL" id="MDJ1170697.1"/>
    </source>
</evidence>
<dbReference type="PRINTS" id="PR00679">
    <property type="entry name" value="PROHIBITIN"/>
</dbReference>
<evidence type="ECO:0000259" key="2">
    <source>
        <dbReference type="SMART" id="SM00244"/>
    </source>
</evidence>
<dbReference type="Proteomes" id="UP001235303">
    <property type="component" value="Unassembled WGS sequence"/>
</dbReference>
<evidence type="ECO:0000313" key="4">
    <source>
        <dbReference type="Proteomes" id="UP001235303"/>
    </source>
</evidence>
<keyword evidence="1" id="KW-0175">Coiled coil</keyword>
<dbReference type="RefSeq" id="WP_347179295.1">
    <property type="nucleotide sequence ID" value="NZ_JAQOSP010000099.1"/>
</dbReference>
<accession>A0ABT7AUV9</accession>
<proteinExistence type="predicted"/>
<gene>
    <name evidence="3" type="ORF">PMG71_14795</name>
</gene>
<organism evidence="3 4">
    <name type="scientific">Roseofilum acuticapitatum BLCC-M154</name>
    <dbReference type="NCBI Taxonomy" id="3022444"/>
    <lineage>
        <taxon>Bacteria</taxon>
        <taxon>Bacillati</taxon>
        <taxon>Cyanobacteriota</taxon>
        <taxon>Cyanophyceae</taxon>
        <taxon>Desertifilales</taxon>
        <taxon>Desertifilaceae</taxon>
        <taxon>Roseofilum</taxon>
        <taxon>Roseofilum acuticapitatum</taxon>
    </lineage>
</organism>
<dbReference type="InterPro" id="IPR000163">
    <property type="entry name" value="Prohibitin"/>
</dbReference>
<dbReference type="PANTHER" id="PTHR23222:SF0">
    <property type="entry name" value="PROHIBITIN 1"/>
    <property type="match status" value="1"/>
</dbReference>
<dbReference type="Gene3D" id="3.30.479.30">
    <property type="entry name" value="Band 7 domain"/>
    <property type="match status" value="1"/>
</dbReference>
<reference evidence="3 4" key="1">
    <citation type="submission" date="2023-01" db="EMBL/GenBank/DDBJ databases">
        <title>Novel diversity within Roseofilum (Cyanobacteria; Desertifilaceae) from marine benthic mats with descriptions of four novel species.</title>
        <authorList>
            <person name="Wang Y."/>
            <person name="Berthold D.E."/>
            <person name="Hu J."/>
            <person name="Lefler F.W."/>
            <person name="Laughinghouse H.D. IV."/>
        </authorList>
    </citation>
    <scope>NUCLEOTIDE SEQUENCE [LARGE SCALE GENOMIC DNA]</scope>
    <source>
        <strain evidence="3 4">BLCC-M154</strain>
    </source>
</reference>
<dbReference type="InterPro" id="IPR036013">
    <property type="entry name" value="Band_7/SPFH_dom_sf"/>
</dbReference>
<dbReference type="SMART" id="SM00244">
    <property type="entry name" value="PHB"/>
    <property type="match status" value="1"/>
</dbReference>
<dbReference type="Pfam" id="PF01145">
    <property type="entry name" value="Band_7"/>
    <property type="match status" value="1"/>
</dbReference>
<keyword evidence="4" id="KW-1185">Reference proteome</keyword>
<dbReference type="InterPro" id="IPR001107">
    <property type="entry name" value="Band_7"/>
</dbReference>
<evidence type="ECO:0000256" key="1">
    <source>
        <dbReference type="SAM" id="Coils"/>
    </source>
</evidence>
<name>A0ABT7AUV9_9CYAN</name>
<dbReference type="CDD" id="cd03401">
    <property type="entry name" value="SPFH_prohibitin"/>
    <property type="match status" value="1"/>
</dbReference>
<feature type="domain" description="Band 7" evidence="2">
    <location>
        <begin position="18"/>
        <end position="181"/>
    </location>
</feature>
<dbReference type="EMBL" id="JAQOSP010000099">
    <property type="protein sequence ID" value="MDJ1170697.1"/>
    <property type="molecule type" value="Genomic_DNA"/>
</dbReference>
<dbReference type="SUPFAM" id="SSF117892">
    <property type="entry name" value="Band 7/SPFH domain"/>
    <property type="match status" value="1"/>
</dbReference>
<protein>
    <submittedName>
        <fullName evidence="3">Prohibitin family protein</fullName>
    </submittedName>
</protein>
<sequence length="268" mass="29750">MIPVLGVFFLVFAGLIFRPFVIINAGERGVVMKFGKVQEGILDEGIHPIIPVMTTVQNLSVRVQKNDVNAEASSRDLQDVQMEIAINWHIDPARVNRVFQQVGDQEQILIRIINPSVSEVVKAATAKKNAEEIITRRTELKEEIDKTLKERITSYGILIDDVSLVNVSFSAEFAKAIEAKQIAEQEAKRAEFEALKAEKEAQAEINRAKGQAEAQRLQRQTLTPILLQKLAIEKWDGRFPTVMGGQGALPFINMSPETLSAPAPAQTP</sequence>
<comment type="caution">
    <text evidence="3">The sequence shown here is derived from an EMBL/GenBank/DDBJ whole genome shotgun (WGS) entry which is preliminary data.</text>
</comment>